<evidence type="ECO:0000313" key="3">
    <source>
        <dbReference type="Proteomes" id="UP000244309"/>
    </source>
</evidence>
<dbReference type="InterPro" id="IPR043837">
    <property type="entry name" value="Mtf2-like_C"/>
</dbReference>
<feature type="domain" description="Mtf2-like C-terminal" evidence="1">
    <location>
        <begin position="218"/>
        <end position="426"/>
    </location>
</feature>
<proteinExistence type="predicted"/>
<dbReference type="STRING" id="45357.A0A2V1ARK9"/>
<dbReference type="GeneID" id="37007600"/>
<organism evidence="2 3">
    <name type="scientific">Candidozyma haemuli</name>
    <dbReference type="NCBI Taxonomy" id="45357"/>
    <lineage>
        <taxon>Eukaryota</taxon>
        <taxon>Fungi</taxon>
        <taxon>Dikarya</taxon>
        <taxon>Ascomycota</taxon>
        <taxon>Saccharomycotina</taxon>
        <taxon>Pichiomycetes</taxon>
        <taxon>Metschnikowiaceae</taxon>
        <taxon>Candidozyma</taxon>
    </lineage>
</organism>
<dbReference type="AlphaFoldDB" id="A0A2V1ARK9"/>
<sequence length="430" mass="49942">MLPFQRLVIRSQHVAKLRLCSYRLQPVKYNSSWSKRETNDFQSTAENSSDNQDLGIYDDLIKKAEDSSLDSYDSYKDIFKDVTIESDETPPELDEIFKGLNSESASEKQTLLEGDDALRYRDMDLDRTDENAMGARSTIDPGVFKKERALFDDVFDKYLQKLPKDGEKRSTSPHLWMIKEAMNNKATEINQHVSRAMRPSSGSRLSQDTIDKMFLQFEGALSPTFEYLSTFDSRGEYLEFLGQLFTRFNEAGNQSQGFFLTMGKGETMLNFTKRYTELSEQVKRHSEETPAVPLLNAYTLPLLFNHIIRQFSTRFYDGQLALTAFNLLKTDLGLYSVVCNQDTYNEVLKLHWVYYGKQSLYEIELTFAEMRNNGFLGNLTTFRILREIIGRYHAMKVGKNDSMVFWSREDDKKVKNLRNNLRTLAKQLKR</sequence>
<evidence type="ECO:0000259" key="1">
    <source>
        <dbReference type="Pfam" id="PF19189"/>
    </source>
</evidence>
<keyword evidence="3" id="KW-1185">Reference proteome</keyword>
<dbReference type="VEuPathDB" id="FungiDB:CXQ85_002269"/>
<comment type="caution">
    <text evidence="2">The sequence shown here is derived from an EMBL/GenBank/DDBJ whole genome shotgun (WGS) entry which is preliminary data.</text>
</comment>
<dbReference type="EMBL" id="PKFO01000003">
    <property type="protein sequence ID" value="PVH20478.1"/>
    <property type="molecule type" value="Genomic_DNA"/>
</dbReference>
<gene>
    <name evidence="2" type="ORF">CXQ85_002269</name>
</gene>
<dbReference type="Pfam" id="PF19189">
    <property type="entry name" value="Mtf2"/>
    <property type="match status" value="1"/>
</dbReference>
<protein>
    <recommendedName>
        <fullName evidence="1">Mtf2-like C-terminal domain-containing protein</fullName>
    </recommendedName>
</protein>
<evidence type="ECO:0000313" key="2">
    <source>
        <dbReference type="EMBL" id="PVH20478.1"/>
    </source>
</evidence>
<reference evidence="2 3" key="1">
    <citation type="submission" date="2017-12" db="EMBL/GenBank/DDBJ databases">
        <title>Genome Sequence of a Multidrug-Resistant Candida haemulonii Isolate from a Patient with Chronic Leg Ulcers in Israel.</title>
        <authorList>
            <person name="Chow N.A."/>
            <person name="Gade L."/>
            <person name="Batra D."/>
            <person name="Rowe L.A."/>
            <person name="Ben-Ami R."/>
            <person name="Loparev V.N."/>
            <person name="Litvintseva A.P."/>
        </authorList>
    </citation>
    <scope>NUCLEOTIDE SEQUENCE [LARGE SCALE GENOMIC DNA]</scope>
    <source>
        <strain evidence="2 3">B11899</strain>
    </source>
</reference>
<dbReference type="GO" id="GO:0005739">
    <property type="term" value="C:mitochondrion"/>
    <property type="evidence" value="ECO:0007669"/>
    <property type="project" value="InterPro"/>
</dbReference>
<accession>A0A2V1ARK9</accession>
<name>A0A2V1ARK9_9ASCO</name>
<dbReference type="RefSeq" id="XP_025341418.1">
    <property type="nucleotide sequence ID" value="XM_025485953.1"/>
</dbReference>
<dbReference type="Proteomes" id="UP000244309">
    <property type="component" value="Unassembled WGS sequence"/>
</dbReference>
<dbReference type="OrthoDB" id="4084661at2759"/>